<sequence length="101" mass="11022">MALRGLTTLHMRMATHAKNAKVFAEYLKKHPAVEKASGFSGMVTFYDAVESLAESPAIMIHASVPEELRKDIGISDSFIHLFVGIEGSPDIIANLDRAFSC</sequence>
<protein>
    <recommendedName>
        <fullName evidence="3">cystathionine gamma-lyase</fullName>
        <ecNumber evidence="3">4.4.1.1</ecNumber>
    </recommendedName>
    <alternativeName>
        <fullName evidence="6">Gamma-cystathionase</fullName>
    </alternativeName>
</protein>
<dbReference type="Proteomes" id="UP000054928">
    <property type="component" value="Unassembled WGS sequence"/>
</dbReference>
<evidence type="ECO:0000256" key="2">
    <source>
        <dbReference type="ARBA" id="ARBA00005038"/>
    </source>
</evidence>
<dbReference type="InterPro" id="IPR000277">
    <property type="entry name" value="Cys/Met-Metab_PyrdxlP-dep_enz"/>
</dbReference>
<accession>A0A0P1AIQ5</accession>
<dbReference type="STRING" id="4781.A0A0P1AIQ5"/>
<dbReference type="GeneID" id="36405941"/>
<dbReference type="PANTHER" id="PTHR11808">
    <property type="entry name" value="TRANS-SULFURATION ENZYME FAMILY MEMBER"/>
    <property type="match status" value="1"/>
</dbReference>
<dbReference type="Gene3D" id="3.90.1150.10">
    <property type="entry name" value="Aspartate Aminotransferase, domain 1"/>
    <property type="match status" value="2"/>
</dbReference>
<dbReference type="GO" id="GO:0005737">
    <property type="term" value="C:cytoplasm"/>
    <property type="evidence" value="ECO:0007669"/>
    <property type="project" value="TreeGrafter"/>
</dbReference>
<keyword evidence="4 7" id="KW-0663">Pyridoxal phosphate</keyword>
<evidence type="ECO:0000313" key="8">
    <source>
        <dbReference type="EMBL" id="CEG40702.1"/>
    </source>
</evidence>
<evidence type="ECO:0000256" key="7">
    <source>
        <dbReference type="RuleBase" id="RU362118"/>
    </source>
</evidence>
<evidence type="ECO:0000313" key="9">
    <source>
        <dbReference type="Proteomes" id="UP000054928"/>
    </source>
</evidence>
<dbReference type="PANTHER" id="PTHR11808:SF15">
    <property type="entry name" value="CYSTATHIONINE GAMMA-LYASE"/>
    <property type="match status" value="1"/>
</dbReference>
<dbReference type="GO" id="GO:0004123">
    <property type="term" value="F:cystathionine gamma-lyase activity"/>
    <property type="evidence" value="ECO:0007669"/>
    <property type="project" value="TreeGrafter"/>
</dbReference>
<name>A0A0P1AIQ5_PLAHL</name>
<keyword evidence="8" id="KW-0456">Lyase</keyword>
<evidence type="ECO:0000256" key="6">
    <source>
        <dbReference type="ARBA" id="ARBA00029853"/>
    </source>
</evidence>
<comment type="cofactor">
    <cofactor evidence="1 7">
        <name>pyridoxal 5'-phosphate</name>
        <dbReference type="ChEBI" id="CHEBI:597326"/>
    </cofactor>
</comment>
<evidence type="ECO:0000256" key="5">
    <source>
        <dbReference type="ARBA" id="ARBA00023192"/>
    </source>
</evidence>
<comment type="pathway">
    <text evidence="2">Amino-acid biosynthesis; L-cysteine biosynthesis; L-cysteine from L-homocysteine and L-serine: step 2/2.</text>
</comment>
<dbReference type="GO" id="GO:0019343">
    <property type="term" value="P:cysteine biosynthetic process via cystathionine"/>
    <property type="evidence" value="ECO:0007669"/>
    <property type="project" value="TreeGrafter"/>
</dbReference>
<dbReference type="GO" id="GO:0019346">
    <property type="term" value="P:transsulfuration"/>
    <property type="evidence" value="ECO:0007669"/>
    <property type="project" value="InterPro"/>
</dbReference>
<dbReference type="SUPFAM" id="SSF53383">
    <property type="entry name" value="PLP-dependent transferases"/>
    <property type="match status" value="1"/>
</dbReference>
<comment type="similarity">
    <text evidence="7">Belongs to the trans-sulfuration enzymes family.</text>
</comment>
<dbReference type="GO" id="GO:0030170">
    <property type="term" value="F:pyridoxal phosphate binding"/>
    <property type="evidence" value="ECO:0007669"/>
    <property type="project" value="InterPro"/>
</dbReference>
<keyword evidence="5" id="KW-0198">Cysteine biosynthesis</keyword>
<dbReference type="AlphaFoldDB" id="A0A0P1AIQ5"/>
<dbReference type="OrthoDB" id="3512640at2759"/>
<evidence type="ECO:0000256" key="3">
    <source>
        <dbReference type="ARBA" id="ARBA00012085"/>
    </source>
</evidence>
<dbReference type="Pfam" id="PF01053">
    <property type="entry name" value="Cys_Met_Meta_PP"/>
    <property type="match status" value="2"/>
</dbReference>
<dbReference type="EMBL" id="CCYD01000523">
    <property type="protein sequence ID" value="CEG40702.1"/>
    <property type="molecule type" value="Genomic_DNA"/>
</dbReference>
<organism evidence="8 9">
    <name type="scientific">Plasmopara halstedii</name>
    <name type="common">Downy mildew of sunflower</name>
    <dbReference type="NCBI Taxonomy" id="4781"/>
    <lineage>
        <taxon>Eukaryota</taxon>
        <taxon>Sar</taxon>
        <taxon>Stramenopiles</taxon>
        <taxon>Oomycota</taxon>
        <taxon>Peronosporomycetes</taxon>
        <taxon>Peronosporales</taxon>
        <taxon>Peronosporaceae</taxon>
        <taxon>Plasmopara</taxon>
    </lineage>
</organism>
<dbReference type="EC" id="4.4.1.1" evidence="3"/>
<evidence type="ECO:0000256" key="4">
    <source>
        <dbReference type="ARBA" id="ARBA00022898"/>
    </source>
</evidence>
<evidence type="ECO:0000256" key="1">
    <source>
        <dbReference type="ARBA" id="ARBA00001933"/>
    </source>
</evidence>
<reference evidence="9" key="1">
    <citation type="submission" date="2014-09" db="EMBL/GenBank/DDBJ databases">
        <authorList>
            <person name="Sharma Rahul"/>
            <person name="Thines Marco"/>
        </authorList>
    </citation>
    <scope>NUCLEOTIDE SEQUENCE [LARGE SCALE GENOMIC DNA]</scope>
</reference>
<keyword evidence="5" id="KW-0028">Amino-acid biosynthesis</keyword>
<dbReference type="InterPro" id="IPR015424">
    <property type="entry name" value="PyrdxlP-dep_Trfase"/>
</dbReference>
<dbReference type="RefSeq" id="XP_024577071.1">
    <property type="nucleotide sequence ID" value="XM_024726389.1"/>
</dbReference>
<proteinExistence type="inferred from homology"/>
<dbReference type="InterPro" id="IPR015422">
    <property type="entry name" value="PyrdxlP-dep_Trfase_small"/>
</dbReference>
<keyword evidence="9" id="KW-1185">Reference proteome</keyword>